<dbReference type="InterPro" id="IPR025365">
    <property type="entry name" value="DUF4269"/>
</dbReference>
<organism evidence="1 2">
    <name type="scientific">Paenibacillus faecis</name>
    <dbReference type="NCBI Taxonomy" id="862114"/>
    <lineage>
        <taxon>Bacteria</taxon>
        <taxon>Bacillati</taxon>
        <taxon>Bacillota</taxon>
        <taxon>Bacilli</taxon>
        <taxon>Bacillales</taxon>
        <taxon>Paenibacillaceae</taxon>
        <taxon>Paenibacillus</taxon>
    </lineage>
</organism>
<accession>A0A5D0CYT4</accession>
<gene>
    <name evidence="1" type="ORF">FRY98_01785</name>
</gene>
<evidence type="ECO:0000313" key="1">
    <source>
        <dbReference type="EMBL" id="TYA14444.1"/>
    </source>
</evidence>
<keyword evidence="2" id="KW-1185">Reference proteome</keyword>
<dbReference type="AlphaFoldDB" id="A0A5D0CYT4"/>
<proteinExistence type="predicted"/>
<sequence>MAFPDGEDLDYLKRGTPVQREVYHLIQRYSLCGLLRAYHPVLVGTVPLEIQIPGSDLDLICEVHDFACFADDLRRHFGHFPEFRLTRRQVLGVERIKANFFCENWPVEVFAQPIPVHRQNGYRHMMVEARLLRLFGEDFKRAVIRLKQCGFKTEPAFAALLGLEGDPYLRMLELADWSDEELAAKFTSRFAGDKVDLSNMEK</sequence>
<dbReference type="EMBL" id="VSDO01000001">
    <property type="protein sequence ID" value="TYA14444.1"/>
    <property type="molecule type" value="Genomic_DNA"/>
</dbReference>
<dbReference type="Pfam" id="PF14091">
    <property type="entry name" value="DUF4269"/>
    <property type="match status" value="1"/>
</dbReference>
<comment type="caution">
    <text evidence="1">The sequence shown here is derived from an EMBL/GenBank/DDBJ whole genome shotgun (WGS) entry which is preliminary data.</text>
</comment>
<protein>
    <submittedName>
        <fullName evidence="1">DUF4269 domain-containing protein</fullName>
    </submittedName>
</protein>
<evidence type="ECO:0000313" key="2">
    <source>
        <dbReference type="Proteomes" id="UP000325218"/>
    </source>
</evidence>
<name>A0A5D0CYT4_9BACL</name>
<dbReference type="Proteomes" id="UP000325218">
    <property type="component" value="Unassembled WGS sequence"/>
</dbReference>
<dbReference type="OrthoDB" id="6402248at2"/>
<dbReference type="RefSeq" id="WP_148450010.1">
    <property type="nucleotide sequence ID" value="NZ_VSDO01000001.1"/>
</dbReference>
<reference evidence="1 2" key="1">
    <citation type="submission" date="2019-08" db="EMBL/GenBank/DDBJ databases">
        <title>Genome sequencing of Paenibacillus faecis DSM 23593(T).</title>
        <authorList>
            <person name="Kook J.-K."/>
            <person name="Park S.-N."/>
            <person name="Lim Y.K."/>
        </authorList>
    </citation>
    <scope>NUCLEOTIDE SEQUENCE [LARGE SCALE GENOMIC DNA]</scope>
    <source>
        <strain evidence="1 2">DSM 23593</strain>
    </source>
</reference>